<dbReference type="PROSITE" id="PS50088">
    <property type="entry name" value="ANK_REPEAT"/>
    <property type="match status" value="3"/>
</dbReference>
<protein>
    <submittedName>
        <fullName evidence="4">Uncharacterized protein</fullName>
    </submittedName>
</protein>
<dbReference type="InterPro" id="IPR036770">
    <property type="entry name" value="Ankyrin_rpt-contain_sf"/>
</dbReference>
<dbReference type="Pfam" id="PF00023">
    <property type="entry name" value="Ank"/>
    <property type="match status" value="1"/>
</dbReference>
<gene>
    <name evidence="4" type="ORF">CEUSTIGMA_g5051.t1</name>
</gene>
<comment type="caution">
    <text evidence="4">The sequence shown here is derived from an EMBL/GenBank/DDBJ whole genome shotgun (WGS) entry which is preliminary data.</text>
</comment>
<evidence type="ECO:0000256" key="2">
    <source>
        <dbReference type="ARBA" id="ARBA00023043"/>
    </source>
</evidence>
<evidence type="ECO:0000256" key="3">
    <source>
        <dbReference type="PROSITE-ProRule" id="PRU00023"/>
    </source>
</evidence>
<dbReference type="EMBL" id="BEGY01000026">
    <property type="protein sequence ID" value="GAX77607.1"/>
    <property type="molecule type" value="Genomic_DNA"/>
</dbReference>
<dbReference type="SMART" id="SM00248">
    <property type="entry name" value="ANK"/>
    <property type="match status" value="3"/>
</dbReference>
<dbReference type="InterPro" id="IPR002110">
    <property type="entry name" value="Ankyrin_rpt"/>
</dbReference>
<keyword evidence="5" id="KW-1185">Reference proteome</keyword>
<keyword evidence="1" id="KW-0677">Repeat</keyword>
<keyword evidence="2 3" id="KW-0040">ANK repeat</keyword>
<reference evidence="4 5" key="1">
    <citation type="submission" date="2017-08" db="EMBL/GenBank/DDBJ databases">
        <title>Acidophilic green algal genome provides insights into adaptation to an acidic environment.</title>
        <authorList>
            <person name="Hirooka S."/>
            <person name="Hirose Y."/>
            <person name="Kanesaki Y."/>
            <person name="Higuchi S."/>
            <person name="Fujiwara T."/>
            <person name="Onuma R."/>
            <person name="Era A."/>
            <person name="Ohbayashi R."/>
            <person name="Uzuka A."/>
            <person name="Nozaki H."/>
            <person name="Yoshikawa H."/>
            <person name="Miyagishima S.Y."/>
        </authorList>
    </citation>
    <scope>NUCLEOTIDE SEQUENCE [LARGE SCALE GENOMIC DNA]</scope>
    <source>
        <strain evidence="4 5">NIES-2499</strain>
    </source>
</reference>
<dbReference type="PANTHER" id="PTHR24171">
    <property type="entry name" value="ANKYRIN REPEAT DOMAIN-CONTAINING PROTEIN 39-RELATED"/>
    <property type="match status" value="1"/>
</dbReference>
<feature type="repeat" description="ANK" evidence="3">
    <location>
        <begin position="82"/>
        <end position="114"/>
    </location>
</feature>
<dbReference type="STRING" id="1157962.A0A250X3F7"/>
<feature type="repeat" description="ANK" evidence="3">
    <location>
        <begin position="151"/>
        <end position="183"/>
    </location>
</feature>
<feature type="repeat" description="ANK" evidence="3">
    <location>
        <begin position="116"/>
        <end position="142"/>
    </location>
</feature>
<dbReference type="SUPFAM" id="SSF48403">
    <property type="entry name" value="Ankyrin repeat"/>
    <property type="match status" value="1"/>
</dbReference>
<organism evidence="4 5">
    <name type="scientific">Chlamydomonas eustigma</name>
    <dbReference type="NCBI Taxonomy" id="1157962"/>
    <lineage>
        <taxon>Eukaryota</taxon>
        <taxon>Viridiplantae</taxon>
        <taxon>Chlorophyta</taxon>
        <taxon>core chlorophytes</taxon>
        <taxon>Chlorophyceae</taxon>
        <taxon>CS clade</taxon>
        <taxon>Chlamydomonadales</taxon>
        <taxon>Chlamydomonadaceae</taxon>
        <taxon>Chlamydomonas</taxon>
    </lineage>
</organism>
<evidence type="ECO:0000313" key="4">
    <source>
        <dbReference type="EMBL" id="GAX77607.1"/>
    </source>
</evidence>
<dbReference type="Proteomes" id="UP000232323">
    <property type="component" value="Unassembled WGS sequence"/>
</dbReference>
<sequence length="211" mass="22557">MTDEQDDIGDEDWQEIQQQLKDAGLDVQLVDGGEGDEGEADDYADDTILAIFDHSERGNIEDLEKILSEASQQIELNTPGPDGDTALHLACLYGHLPCADLLIKKGASANTINQEDGSSALHDAAAGGYLDICRLLLEHSSEDMIHKADMDGDTPLHNAARGNHAEVVEFLLSKGADPSILNSEGKTPAGEAEEREVVALLVKAAATVKKE</sequence>
<dbReference type="Gene3D" id="1.25.40.20">
    <property type="entry name" value="Ankyrin repeat-containing domain"/>
    <property type="match status" value="2"/>
</dbReference>
<evidence type="ECO:0000313" key="5">
    <source>
        <dbReference type="Proteomes" id="UP000232323"/>
    </source>
</evidence>
<dbReference type="PRINTS" id="PR01415">
    <property type="entry name" value="ANKYRIN"/>
</dbReference>
<name>A0A250X3F7_9CHLO</name>
<dbReference type="OrthoDB" id="509238at2759"/>
<dbReference type="AlphaFoldDB" id="A0A250X3F7"/>
<accession>A0A250X3F7</accession>
<dbReference type="Pfam" id="PF12796">
    <property type="entry name" value="Ank_2"/>
    <property type="match status" value="1"/>
</dbReference>
<proteinExistence type="predicted"/>
<evidence type="ECO:0000256" key="1">
    <source>
        <dbReference type="ARBA" id="ARBA00022737"/>
    </source>
</evidence>
<dbReference type="PROSITE" id="PS50297">
    <property type="entry name" value="ANK_REP_REGION"/>
    <property type="match status" value="3"/>
</dbReference>